<dbReference type="InterPro" id="IPR038670">
    <property type="entry name" value="HslJ-like_sf"/>
</dbReference>
<sequence length="371" mass="38679">MLNPAAALNPSGDNSRSSRAASGSGLIAMVSASGSSCPHSVIPASLPSGGDSCAAVLSNRAARSQRMSIVKVHREPRGHDDTGRDARGRPAHPRVPGVAGVAGPHYIAVESAAQSNAQRSQEHSRKKTRMSRRSLLRSALAATALVLVFSGCTVLTPNADSPSGSVQPGALVGTWVIDQRFDSPEQPYVAFVQDNTWSASDGCNRVQGTWEVAADGALRTTSGPQTMMACDGAQLPLAVSRGTRVEVNGDTLVIHSSFDSTETVLVRSTDESVGPEGRPIGYWVESNSPDAPFLSIQADGRYTGNDGCNSLTGSWEQADDDAVLFTGGAMTLMACEGVDQWLSQASQGRVRAGVMTLQSADGTVLGQLTAR</sequence>
<dbReference type="PANTHER" id="PTHR35535">
    <property type="entry name" value="HEAT SHOCK PROTEIN HSLJ"/>
    <property type="match status" value="1"/>
</dbReference>
<feature type="transmembrane region" description="Helical" evidence="2">
    <location>
        <begin position="135"/>
        <end position="156"/>
    </location>
</feature>
<feature type="region of interest" description="Disordered" evidence="1">
    <location>
        <begin position="1"/>
        <end position="20"/>
    </location>
</feature>
<feature type="domain" description="DUF306" evidence="3">
    <location>
        <begin position="289"/>
        <end position="365"/>
    </location>
</feature>
<dbReference type="AlphaFoldDB" id="A0A317ZSV5"/>
<dbReference type="Pfam" id="PF03724">
    <property type="entry name" value="META"/>
    <property type="match status" value="2"/>
</dbReference>
<protein>
    <recommendedName>
        <fullName evidence="3">DUF306 domain-containing protein</fullName>
    </recommendedName>
</protein>
<proteinExistence type="predicted"/>
<evidence type="ECO:0000313" key="5">
    <source>
        <dbReference type="Proteomes" id="UP000246722"/>
    </source>
</evidence>
<feature type="domain" description="DUF306" evidence="3">
    <location>
        <begin position="176"/>
        <end position="255"/>
    </location>
</feature>
<dbReference type="Gene3D" id="2.40.128.270">
    <property type="match status" value="2"/>
</dbReference>
<feature type="region of interest" description="Disordered" evidence="1">
    <location>
        <begin position="112"/>
        <end position="132"/>
    </location>
</feature>
<dbReference type="OrthoDB" id="4990393at2"/>
<feature type="compositionally biased region" description="Basic and acidic residues" evidence="1">
    <location>
        <begin position="73"/>
        <end position="88"/>
    </location>
</feature>
<keyword evidence="5" id="KW-1185">Reference proteome</keyword>
<dbReference type="EMBL" id="QHLY01000012">
    <property type="protein sequence ID" value="PXA68193.1"/>
    <property type="molecule type" value="Genomic_DNA"/>
</dbReference>
<evidence type="ECO:0000256" key="1">
    <source>
        <dbReference type="SAM" id="MobiDB-lite"/>
    </source>
</evidence>
<keyword evidence="2" id="KW-1133">Transmembrane helix</keyword>
<reference evidence="4 5" key="1">
    <citation type="submission" date="2018-05" db="EMBL/GenBank/DDBJ databases">
        <title>Genetic diversity of glacier-inhabiting Cryobacterium bacteria in China and description of Cryobacterium mengkeensis sp. nov. and Arthrobacter glacialis sp. nov.</title>
        <authorList>
            <person name="Liu Q."/>
            <person name="Xin Y.-H."/>
        </authorList>
    </citation>
    <scope>NUCLEOTIDE SEQUENCE [LARGE SCALE GENOMIC DNA]</scope>
    <source>
        <strain evidence="4 5">SK-1</strain>
    </source>
</reference>
<evidence type="ECO:0000313" key="4">
    <source>
        <dbReference type="EMBL" id="PXA68193.1"/>
    </source>
</evidence>
<name>A0A317ZSV5_9MICO</name>
<comment type="caution">
    <text evidence="4">The sequence shown here is derived from an EMBL/GenBank/DDBJ whole genome shotgun (WGS) entry which is preliminary data.</text>
</comment>
<dbReference type="PANTHER" id="PTHR35535:SF2">
    <property type="entry name" value="DUF306 DOMAIN-CONTAINING PROTEIN"/>
    <property type="match status" value="1"/>
</dbReference>
<accession>A0A317ZSV5</accession>
<dbReference type="InterPro" id="IPR053147">
    <property type="entry name" value="Hsp_HslJ-like"/>
</dbReference>
<evidence type="ECO:0000256" key="2">
    <source>
        <dbReference type="SAM" id="Phobius"/>
    </source>
</evidence>
<dbReference type="Proteomes" id="UP000246722">
    <property type="component" value="Unassembled WGS sequence"/>
</dbReference>
<feature type="region of interest" description="Disordered" evidence="1">
    <location>
        <begin position="73"/>
        <end position="92"/>
    </location>
</feature>
<keyword evidence="2" id="KW-0472">Membrane</keyword>
<gene>
    <name evidence="4" type="ORF">CTB96_16340</name>
</gene>
<keyword evidence="2" id="KW-0812">Transmembrane</keyword>
<evidence type="ECO:0000259" key="3">
    <source>
        <dbReference type="Pfam" id="PF03724"/>
    </source>
</evidence>
<organism evidence="4 5">
    <name type="scientific">Cryobacterium arcticum</name>
    <dbReference type="NCBI Taxonomy" id="670052"/>
    <lineage>
        <taxon>Bacteria</taxon>
        <taxon>Bacillati</taxon>
        <taxon>Actinomycetota</taxon>
        <taxon>Actinomycetes</taxon>
        <taxon>Micrococcales</taxon>
        <taxon>Microbacteriaceae</taxon>
        <taxon>Cryobacterium</taxon>
    </lineage>
</organism>
<dbReference type="InterPro" id="IPR005184">
    <property type="entry name" value="DUF306_Meta_HslJ"/>
</dbReference>